<keyword evidence="5" id="KW-0809">Transit peptide</keyword>
<keyword evidence="13" id="KW-1185">Reference proteome</keyword>
<comment type="similarity">
    <text evidence="3 8">Belongs to the COQ9 family.</text>
</comment>
<sequence length="316" mass="35214">MSLIAFFISRTRPKSSYTLWTTVACRLSSTEPPSGGPTLKDENPQHEDKRSTQGNYEEDIRNKILSASLPYVPQLGWSKDAITKGAEDVGYPGVVHGMFSRGGGDLVHYFQTSSNSQLVEILKELQNKHKDNPLPPGDFAEKAIQARLKMMIPYIGKWPQAIAIMSLPPNVPNALATLLTMVDDICYYAGDRSVDFNWYLRRIGIAGVYKASELYMIQDKSNEFKDTWSFLNRRLVEAVQLHDIISKSEGTSQAAKDTIQSVFITVKDPDSGQEIRNPVEIQELSIDSDVNEVPVPTEVILNHLKSGRSSVFGASF</sequence>
<evidence type="ECO:0000256" key="6">
    <source>
        <dbReference type="ARBA" id="ARBA00023121"/>
    </source>
</evidence>
<evidence type="ECO:0000256" key="4">
    <source>
        <dbReference type="ARBA" id="ARBA00022688"/>
    </source>
</evidence>
<dbReference type="Pfam" id="PF08511">
    <property type="entry name" value="COQ9"/>
    <property type="match status" value="1"/>
</dbReference>
<evidence type="ECO:0000256" key="1">
    <source>
        <dbReference type="ARBA" id="ARBA00004173"/>
    </source>
</evidence>
<dbReference type="OrthoDB" id="619536at2759"/>
<comment type="caution">
    <text evidence="12">The sequence shown here is derived from an EMBL/GenBank/DDBJ whole genome shotgun (WGS) entry which is preliminary data.</text>
</comment>
<organism evidence="12 13">
    <name type="scientific">Acanthoscelides obtectus</name>
    <name type="common">Bean weevil</name>
    <name type="synonym">Bruchus obtectus</name>
    <dbReference type="NCBI Taxonomy" id="200917"/>
    <lineage>
        <taxon>Eukaryota</taxon>
        <taxon>Metazoa</taxon>
        <taxon>Ecdysozoa</taxon>
        <taxon>Arthropoda</taxon>
        <taxon>Hexapoda</taxon>
        <taxon>Insecta</taxon>
        <taxon>Pterygota</taxon>
        <taxon>Neoptera</taxon>
        <taxon>Endopterygota</taxon>
        <taxon>Coleoptera</taxon>
        <taxon>Polyphaga</taxon>
        <taxon>Cucujiformia</taxon>
        <taxon>Chrysomeloidea</taxon>
        <taxon>Chrysomelidae</taxon>
        <taxon>Bruchinae</taxon>
        <taxon>Bruchini</taxon>
        <taxon>Acanthoscelides</taxon>
    </lineage>
</organism>
<evidence type="ECO:0000259" key="11">
    <source>
        <dbReference type="Pfam" id="PF21392"/>
    </source>
</evidence>
<evidence type="ECO:0000256" key="5">
    <source>
        <dbReference type="ARBA" id="ARBA00022946"/>
    </source>
</evidence>
<dbReference type="GO" id="GO:0008289">
    <property type="term" value="F:lipid binding"/>
    <property type="evidence" value="ECO:0007669"/>
    <property type="project" value="UniProtKB-UniRule"/>
</dbReference>
<comment type="subcellular location">
    <subcellularLocation>
        <location evidence="1 8">Mitochondrion</location>
    </subcellularLocation>
</comment>
<feature type="region of interest" description="Disordered" evidence="9">
    <location>
        <begin position="29"/>
        <end position="56"/>
    </location>
</feature>
<dbReference type="PANTHER" id="PTHR21427">
    <property type="entry name" value="UBIQUINONE BIOSYNTHESIS PROTEIN COQ9, MITOCHONDRIAL"/>
    <property type="match status" value="1"/>
</dbReference>
<comment type="function">
    <text evidence="8">Membrane-associated protein that warps the membrane surface to access and bind aromatic isoprenes with high specificity, including ubiquinone (CoQ) isoprene intermediates and presents them directly to Coq7, therefore facilitating the Coq7-mediated hydroxylase step. Participates in the biosynthesis of coenzyme Q, also named ubiquinone, an essential lipid-soluble electron transporter for aerobic cellular respiration.</text>
</comment>
<evidence type="ECO:0000256" key="3">
    <source>
        <dbReference type="ARBA" id="ARBA00010766"/>
    </source>
</evidence>
<dbReference type="EMBL" id="CAKOFQ010007647">
    <property type="protein sequence ID" value="CAH2005567.1"/>
    <property type="molecule type" value="Genomic_DNA"/>
</dbReference>
<dbReference type="NCBIfam" id="TIGR02396">
    <property type="entry name" value="diverge_rpsU"/>
    <property type="match status" value="1"/>
</dbReference>
<proteinExistence type="inferred from homology"/>
<dbReference type="GO" id="GO:0005743">
    <property type="term" value="C:mitochondrial inner membrane"/>
    <property type="evidence" value="ECO:0007669"/>
    <property type="project" value="TreeGrafter"/>
</dbReference>
<dbReference type="InterPro" id="IPR013718">
    <property type="entry name" value="COQ9_C"/>
</dbReference>
<evidence type="ECO:0000256" key="2">
    <source>
        <dbReference type="ARBA" id="ARBA00004749"/>
    </source>
</evidence>
<evidence type="ECO:0000259" key="10">
    <source>
        <dbReference type="Pfam" id="PF08511"/>
    </source>
</evidence>
<dbReference type="PANTHER" id="PTHR21427:SF19">
    <property type="entry name" value="UBIQUINONE BIOSYNTHESIS PROTEIN COQ9, MITOCHONDRIAL"/>
    <property type="match status" value="1"/>
</dbReference>
<protein>
    <recommendedName>
        <fullName evidence="8">Ubiquinone biosynthesis protein</fullName>
    </recommendedName>
</protein>
<evidence type="ECO:0000256" key="7">
    <source>
        <dbReference type="ARBA" id="ARBA00023128"/>
    </source>
</evidence>
<dbReference type="InterPro" id="IPR048674">
    <property type="entry name" value="COQ9_HTH"/>
</dbReference>
<dbReference type="Proteomes" id="UP001152888">
    <property type="component" value="Unassembled WGS sequence"/>
</dbReference>
<dbReference type="Pfam" id="PF21392">
    <property type="entry name" value="COQ9_N"/>
    <property type="match status" value="1"/>
</dbReference>
<reference evidence="12" key="1">
    <citation type="submission" date="2022-03" db="EMBL/GenBank/DDBJ databases">
        <authorList>
            <person name="Sayadi A."/>
        </authorList>
    </citation>
    <scope>NUCLEOTIDE SEQUENCE</scope>
</reference>
<keyword evidence="6 8" id="KW-0446">Lipid-binding</keyword>
<evidence type="ECO:0000313" key="12">
    <source>
        <dbReference type="EMBL" id="CAH2005567.1"/>
    </source>
</evidence>
<accession>A0A9P0M4W0</accession>
<feature type="domain" description="COQ9 C-terminal" evidence="10">
    <location>
        <begin position="171"/>
        <end position="241"/>
    </location>
</feature>
<dbReference type="FunFam" id="1.10.357.10:FF:000004">
    <property type="entry name" value="Ubiquinone biosynthesis protein COQ9, mitochondrial"/>
    <property type="match status" value="1"/>
</dbReference>
<dbReference type="AlphaFoldDB" id="A0A9P0M4W0"/>
<dbReference type="GO" id="GO:0006744">
    <property type="term" value="P:ubiquinone biosynthetic process"/>
    <property type="evidence" value="ECO:0007669"/>
    <property type="project" value="UniProtKB-UniRule"/>
</dbReference>
<comment type="pathway">
    <text evidence="2 8">Cofactor biosynthesis; ubiquinone biosynthesis.</text>
</comment>
<evidence type="ECO:0000313" key="13">
    <source>
        <dbReference type="Proteomes" id="UP001152888"/>
    </source>
</evidence>
<keyword evidence="4 8" id="KW-0831">Ubiquinone biosynthesis</keyword>
<evidence type="ECO:0000256" key="8">
    <source>
        <dbReference type="RuleBase" id="RU366063"/>
    </source>
</evidence>
<evidence type="ECO:0000256" key="9">
    <source>
        <dbReference type="SAM" id="MobiDB-lite"/>
    </source>
</evidence>
<keyword evidence="7 8" id="KW-0496">Mitochondrion</keyword>
<dbReference type="InterPro" id="IPR012762">
    <property type="entry name" value="Ubiq_biosynth_COQ9"/>
</dbReference>
<gene>
    <name evidence="12" type="ORF">ACAOBT_LOCUS28626</name>
</gene>
<dbReference type="Gene3D" id="1.10.357.10">
    <property type="entry name" value="Tetracycline Repressor, domain 2"/>
    <property type="match status" value="1"/>
</dbReference>
<name>A0A9P0M4W0_ACAOB</name>
<feature type="compositionally biased region" description="Basic and acidic residues" evidence="9">
    <location>
        <begin position="39"/>
        <end position="51"/>
    </location>
</feature>
<feature type="domain" description="Ubiquinone biosynthesis protein COQ9 HTH" evidence="11">
    <location>
        <begin position="57"/>
        <end position="87"/>
    </location>
</feature>